<reference evidence="2 3" key="1">
    <citation type="submission" date="2023-07" db="EMBL/GenBank/DDBJ databases">
        <title>Genomic Encyclopedia of Type Strains, Phase IV (KMG-IV): sequencing the most valuable type-strain genomes for metagenomic binning, comparative biology and taxonomic classification.</title>
        <authorList>
            <person name="Goeker M."/>
        </authorList>
    </citation>
    <scope>NUCLEOTIDE SEQUENCE [LARGE SCALE GENOMIC DNA]</scope>
    <source>
        <strain evidence="2 3">DSM 1112</strain>
    </source>
</reference>
<dbReference type="PANTHER" id="PTHR43760">
    <property type="entry name" value="ENDORIBONUCLEASE-RELATED"/>
    <property type="match status" value="1"/>
</dbReference>
<dbReference type="Pfam" id="PF14588">
    <property type="entry name" value="YjgF_endoribonc"/>
    <property type="match status" value="1"/>
</dbReference>
<accession>A0ABU0BPK3</accession>
<dbReference type="Gene3D" id="3.30.1330.40">
    <property type="entry name" value="RutC-like"/>
    <property type="match status" value="1"/>
</dbReference>
<protein>
    <submittedName>
        <fullName evidence="2">Enamine deaminase RidA (YjgF/YER057c/UK114 family)</fullName>
    </submittedName>
</protein>
<evidence type="ECO:0000259" key="1">
    <source>
        <dbReference type="Pfam" id="PF14588"/>
    </source>
</evidence>
<keyword evidence="3" id="KW-1185">Reference proteome</keyword>
<dbReference type="Proteomes" id="UP001230207">
    <property type="component" value="Unassembled WGS sequence"/>
</dbReference>
<dbReference type="CDD" id="cd02199">
    <property type="entry name" value="YjgF_YER057c_UK114_like_1"/>
    <property type="match status" value="1"/>
</dbReference>
<dbReference type="InterPro" id="IPR013813">
    <property type="entry name" value="Endoribo_LPSP/chorism_mut-like"/>
</dbReference>
<sequence length="155" mass="15932">MSVTIESRLKDLGITLPQAAAPAANYVPYVISGSHLYISGQLPMENGKVAVTGHLGDGVDIPTGQRAARLCAINILSQASAALGGDLGRIKRIVKLNGFVASVPTFVEQHLVINGASNLIADILGDAGKHARAAVGMAALPFNAAVEIDAVIEIV</sequence>
<dbReference type="SUPFAM" id="SSF55298">
    <property type="entry name" value="YjgF-like"/>
    <property type="match status" value="1"/>
</dbReference>
<evidence type="ECO:0000313" key="2">
    <source>
        <dbReference type="EMBL" id="MDQ0320163.1"/>
    </source>
</evidence>
<evidence type="ECO:0000313" key="3">
    <source>
        <dbReference type="Proteomes" id="UP001230207"/>
    </source>
</evidence>
<dbReference type="EMBL" id="JAUSVF010000001">
    <property type="protein sequence ID" value="MDQ0320163.1"/>
    <property type="molecule type" value="Genomic_DNA"/>
</dbReference>
<dbReference type="PANTHER" id="PTHR43760:SF1">
    <property type="entry name" value="ENDORIBONUCLEASE L-PSP_CHORISMATE MUTASE-LIKE DOMAIN-CONTAINING PROTEIN"/>
    <property type="match status" value="1"/>
</dbReference>
<comment type="caution">
    <text evidence="2">The sequence shown here is derived from an EMBL/GenBank/DDBJ whole genome shotgun (WGS) entry which is preliminary data.</text>
</comment>
<proteinExistence type="predicted"/>
<organism evidence="2 3">
    <name type="scientific">Pararhizobium capsulatum DSM 1112</name>
    <dbReference type="NCBI Taxonomy" id="1121113"/>
    <lineage>
        <taxon>Bacteria</taxon>
        <taxon>Pseudomonadati</taxon>
        <taxon>Pseudomonadota</taxon>
        <taxon>Alphaproteobacteria</taxon>
        <taxon>Hyphomicrobiales</taxon>
        <taxon>Rhizobiaceae</taxon>
        <taxon>Rhizobium/Agrobacterium group</taxon>
        <taxon>Pararhizobium</taxon>
    </lineage>
</organism>
<dbReference type="InterPro" id="IPR035959">
    <property type="entry name" value="RutC-like_sf"/>
</dbReference>
<feature type="domain" description="Endoribonuclease L-PSP/chorismate mutase-like" evidence="1">
    <location>
        <begin position="6"/>
        <end position="146"/>
    </location>
</feature>
<name>A0ABU0BPK3_9HYPH</name>
<gene>
    <name evidence="2" type="ORF">QO002_002301</name>
</gene>
<dbReference type="RefSeq" id="WP_307229674.1">
    <property type="nucleotide sequence ID" value="NZ_JAUSVF010000001.1"/>
</dbReference>